<keyword evidence="7" id="KW-0614">Plasmid</keyword>
<reference evidence="7 8" key="1">
    <citation type="submission" date="2016-02" db="EMBL/GenBank/DDBJ databases">
        <title>Comparative analysis of three nematocidal Bacillus thuringiensis strains.</title>
        <authorList>
            <person name="Hollensteiner J."/>
            <person name="Kloesener M."/>
            <person name="Bunk B."/>
            <person name="Sproeer C."/>
            <person name="Rosenstiel P."/>
            <person name="Schulte-Iserlohe R."/>
            <person name="Schulenburg H."/>
            <person name="Liesegang H."/>
        </authorList>
    </citation>
    <scope>NUCLEOTIDE SEQUENCE [LARGE SCALE GENOMIC DNA]</scope>
    <source>
        <strain evidence="7 8">Bt18247</strain>
        <plasmid evidence="8">p130548 sequence</plasmid>
    </source>
</reference>
<dbReference type="InterPro" id="IPR001902">
    <property type="entry name" value="SLC26A/SulP_fam"/>
</dbReference>
<dbReference type="PANTHER" id="PTHR11814">
    <property type="entry name" value="SULFATE TRANSPORTER"/>
    <property type="match status" value="1"/>
</dbReference>
<accession>A0A9W3SZP0</accession>
<feature type="transmembrane region" description="Helical" evidence="5">
    <location>
        <begin position="12"/>
        <end position="29"/>
    </location>
</feature>
<organism evidence="7 8">
    <name type="scientific">Bacillus thuringiensis Bt18247</name>
    <dbReference type="NCBI Taxonomy" id="1423143"/>
    <lineage>
        <taxon>Bacteria</taxon>
        <taxon>Bacillati</taxon>
        <taxon>Bacillota</taxon>
        <taxon>Bacilli</taxon>
        <taxon>Bacillales</taxon>
        <taxon>Bacillaceae</taxon>
        <taxon>Bacillus</taxon>
        <taxon>Bacillus cereus group</taxon>
    </lineage>
</organism>
<feature type="transmembrane region" description="Helical" evidence="5">
    <location>
        <begin position="129"/>
        <end position="151"/>
    </location>
</feature>
<sequence length="185" mass="19756">MKEIGTNIAELNPYSILTAFLCLGIVIAATKWLPRIPGALLGLVISSLIATLLFPNQIETIGTTYGDIPHQLPDFQMPEFTWDTVLMLLPAACIIAALGGIESLLSAMVADNMANSKHNSNKELVGQGIANMVAPLFGGIPATGAIARTATNIKNGATSPVSGMVHGMVVLLVYYFYLRLLFIFH</sequence>
<gene>
    <name evidence="7" type="primary">yvdB2_3</name>
    <name evidence="7" type="ORF">BTI247_60830</name>
</gene>
<dbReference type="Pfam" id="PF00916">
    <property type="entry name" value="Sulfate_transp"/>
    <property type="match status" value="1"/>
</dbReference>
<evidence type="ECO:0000256" key="5">
    <source>
        <dbReference type="SAM" id="Phobius"/>
    </source>
</evidence>
<dbReference type="Proteomes" id="UP000192743">
    <property type="component" value="Plasmid p130548"/>
</dbReference>
<evidence type="ECO:0000256" key="4">
    <source>
        <dbReference type="ARBA" id="ARBA00023136"/>
    </source>
</evidence>
<evidence type="ECO:0000256" key="1">
    <source>
        <dbReference type="ARBA" id="ARBA00004141"/>
    </source>
</evidence>
<evidence type="ECO:0000259" key="6">
    <source>
        <dbReference type="Pfam" id="PF00916"/>
    </source>
</evidence>
<protein>
    <submittedName>
        <fullName evidence="7">Sulfate transporter YvdB</fullName>
    </submittedName>
</protein>
<comment type="subcellular location">
    <subcellularLocation>
        <location evidence="1">Membrane</location>
        <topology evidence="1">Multi-pass membrane protein</topology>
    </subcellularLocation>
</comment>
<evidence type="ECO:0000313" key="7">
    <source>
        <dbReference type="EMBL" id="AOM14413.1"/>
    </source>
</evidence>
<feature type="transmembrane region" description="Helical" evidence="5">
    <location>
        <begin position="85"/>
        <end position="109"/>
    </location>
</feature>
<geneLocation type="plasmid" evidence="8">
    <name>p130548 sequence</name>
</geneLocation>
<dbReference type="InterPro" id="IPR011547">
    <property type="entry name" value="SLC26A/SulP_dom"/>
</dbReference>
<dbReference type="GO" id="GO:0016020">
    <property type="term" value="C:membrane"/>
    <property type="evidence" value="ECO:0007669"/>
    <property type="project" value="UniProtKB-SubCell"/>
</dbReference>
<proteinExistence type="predicted"/>
<dbReference type="GO" id="GO:0055085">
    <property type="term" value="P:transmembrane transport"/>
    <property type="evidence" value="ECO:0007669"/>
    <property type="project" value="InterPro"/>
</dbReference>
<keyword evidence="2 5" id="KW-0812">Transmembrane</keyword>
<dbReference type="EMBL" id="CP015252">
    <property type="protein sequence ID" value="AOM14413.1"/>
    <property type="molecule type" value="Genomic_DNA"/>
</dbReference>
<keyword evidence="3 5" id="KW-1133">Transmembrane helix</keyword>
<evidence type="ECO:0000256" key="3">
    <source>
        <dbReference type="ARBA" id="ARBA00022989"/>
    </source>
</evidence>
<evidence type="ECO:0000256" key="2">
    <source>
        <dbReference type="ARBA" id="ARBA00022692"/>
    </source>
</evidence>
<feature type="domain" description="SLC26A/SulP transporter" evidence="6">
    <location>
        <begin position="3"/>
        <end position="182"/>
    </location>
</feature>
<feature type="transmembrane region" description="Helical" evidence="5">
    <location>
        <begin position="36"/>
        <end position="54"/>
    </location>
</feature>
<evidence type="ECO:0000313" key="8">
    <source>
        <dbReference type="Proteomes" id="UP000192743"/>
    </source>
</evidence>
<keyword evidence="4 5" id="KW-0472">Membrane</keyword>
<dbReference type="AlphaFoldDB" id="A0A9W3SZP0"/>
<feature type="transmembrane region" description="Helical" evidence="5">
    <location>
        <begin position="163"/>
        <end position="184"/>
    </location>
</feature>
<name>A0A9W3SZP0_BACTU</name>